<sequence>MQRFEDIMTEVQLANNQLSGPSAIFISEAAIKSIKTAEKQRMKDGVLNLKWGLKSIDHLTGGVQPSELILIGARPSMGKTTFALSAGLRMAMCGHGVAFFSLEMDREKLGARAISDLLYDRQSRIPYIDIIRGDINQSQQSIFETVCQELQDIPLIIDDRPSASITEIRIRSERISQIFCKSGNNLRAIIIDHLSLIRPSNRYQGNRTYEIGEITAGLKALARELNVAIILLSQLNRSVESRTHRIPRLSDLRDSGSIEQDADTIAFLYRYVYYLAREKGGTSDERFERQDLSAFENKLDFIIAKQRNGPIESIPLFANMPYSVIRDVKK</sequence>
<keyword evidence="2" id="KW-0067">ATP-binding</keyword>
<name>U6B455_9HYPH</name>
<dbReference type="eggNOG" id="COG0305">
    <property type="taxonomic scope" value="Bacteria"/>
</dbReference>
<gene>
    <name evidence="2" type="primary">dnaB</name>
    <name evidence="2" type="ORF">lam_485</name>
</gene>
<accession>U6B455</accession>
<feature type="domain" description="SF4 helicase" evidence="1">
    <location>
        <begin position="42"/>
        <end position="330"/>
    </location>
</feature>
<organism evidence="2 3">
    <name type="scientific">Candidatus Liberibacter americanus str. Sao Paulo</name>
    <dbReference type="NCBI Taxonomy" id="1261131"/>
    <lineage>
        <taxon>Bacteria</taxon>
        <taxon>Pseudomonadati</taxon>
        <taxon>Pseudomonadota</taxon>
        <taxon>Alphaproteobacteria</taxon>
        <taxon>Hyphomicrobiales</taxon>
        <taxon>Rhizobiaceae</taxon>
        <taxon>Liberibacter</taxon>
    </lineage>
</organism>
<dbReference type="InterPro" id="IPR027417">
    <property type="entry name" value="P-loop_NTPase"/>
</dbReference>
<evidence type="ECO:0000313" key="2">
    <source>
        <dbReference type="EMBL" id="AHA27844.1"/>
    </source>
</evidence>
<protein>
    <submittedName>
        <fullName evidence="2">Replicative DNA helicase</fullName>
    </submittedName>
</protein>
<reference evidence="2 3" key="1">
    <citation type="journal article" date="2014" name="Mol. Plant Microbe Interact.">
        <title>The complete genome sequence of Candidatus Liberibacter americanus, associated with citrus Huanglongbing.</title>
        <authorList>
            <person name="Wulff N.A."/>
            <person name="Zhang S."/>
            <person name="Setubal J.C."/>
            <person name="Almeida N.F."/>
            <person name="Martins E.C."/>
            <person name="Harakava R."/>
            <person name="Kumar D."/>
            <person name="Rangel L.T."/>
            <person name="Foissac X."/>
            <person name="Bove J."/>
            <person name="Gabriel D.W."/>
        </authorList>
    </citation>
    <scope>NUCLEOTIDE SEQUENCE [LARGE SCALE GENOMIC DNA]</scope>
    <source>
        <strain evidence="2 3">Sao Paulo</strain>
    </source>
</reference>
<keyword evidence="2" id="KW-0378">Hydrolase</keyword>
<dbReference type="GO" id="GO:0005829">
    <property type="term" value="C:cytosol"/>
    <property type="evidence" value="ECO:0007669"/>
    <property type="project" value="TreeGrafter"/>
</dbReference>
<dbReference type="Gene3D" id="3.40.50.300">
    <property type="entry name" value="P-loop containing nucleotide triphosphate hydrolases"/>
    <property type="match status" value="1"/>
</dbReference>
<evidence type="ECO:0000313" key="3">
    <source>
        <dbReference type="Proteomes" id="UP000017862"/>
    </source>
</evidence>
<dbReference type="GO" id="GO:0005524">
    <property type="term" value="F:ATP binding"/>
    <property type="evidence" value="ECO:0007669"/>
    <property type="project" value="InterPro"/>
</dbReference>
<dbReference type="InterPro" id="IPR007694">
    <property type="entry name" value="DNA_helicase_DnaB-like_C"/>
</dbReference>
<keyword evidence="3" id="KW-1185">Reference proteome</keyword>
<dbReference type="PATRIC" id="fig|1261131.3.peg.464"/>
<keyword evidence="2" id="KW-0547">Nucleotide-binding</keyword>
<dbReference type="PROSITE" id="PS51199">
    <property type="entry name" value="SF4_HELICASE"/>
    <property type="match status" value="1"/>
</dbReference>
<proteinExistence type="predicted"/>
<dbReference type="KEGG" id="lar:lam_485"/>
<dbReference type="GO" id="GO:0003678">
    <property type="term" value="F:DNA helicase activity"/>
    <property type="evidence" value="ECO:0007669"/>
    <property type="project" value="InterPro"/>
</dbReference>
<dbReference type="Proteomes" id="UP000017862">
    <property type="component" value="Chromosome"/>
</dbReference>
<dbReference type="STRING" id="1261131.lam_485"/>
<dbReference type="GO" id="GO:0006260">
    <property type="term" value="P:DNA replication"/>
    <property type="evidence" value="ECO:0007669"/>
    <property type="project" value="InterPro"/>
</dbReference>
<keyword evidence="2" id="KW-0347">Helicase</keyword>
<dbReference type="PANTHER" id="PTHR30153:SF2">
    <property type="entry name" value="REPLICATIVE DNA HELICASE"/>
    <property type="match status" value="1"/>
</dbReference>
<dbReference type="EMBL" id="CP006604">
    <property type="protein sequence ID" value="AHA27844.1"/>
    <property type="molecule type" value="Genomic_DNA"/>
</dbReference>
<dbReference type="SUPFAM" id="SSF52540">
    <property type="entry name" value="P-loop containing nucleoside triphosphate hydrolases"/>
    <property type="match status" value="1"/>
</dbReference>
<dbReference type="HOGENOM" id="CLU_005373_0_1_5"/>
<evidence type="ECO:0000259" key="1">
    <source>
        <dbReference type="PROSITE" id="PS51199"/>
    </source>
</evidence>
<dbReference type="Pfam" id="PF03796">
    <property type="entry name" value="DnaB_C"/>
    <property type="match status" value="1"/>
</dbReference>
<dbReference type="PANTHER" id="PTHR30153">
    <property type="entry name" value="REPLICATIVE DNA HELICASE DNAB"/>
    <property type="match status" value="1"/>
</dbReference>
<dbReference type="AlphaFoldDB" id="U6B455"/>